<accession>A0PTF1</accession>
<dbReference type="InterPro" id="IPR019587">
    <property type="entry name" value="Polyketide_cyclase/dehydratase"/>
</dbReference>
<organism evidence="1 2">
    <name type="scientific">Mycobacterium ulcerans (strain Agy99)</name>
    <dbReference type="NCBI Taxonomy" id="362242"/>
    <lineage>
        <taxon>Bacteria</taxon>
        <taxon>Bacillati</taxon>
        <taxon>Actinomycetota</taxon>
        <taxon>Actinomycetes</taxon>
        <taxon>Mycobacteriales</taxon>
        <taxon>Mycobacteriaceae</taxon>
        <taxon>Mycobacterium</taxon>
        <taxon>Mycobacterium ulcerans group</taxon>
    </lineage>
</organism>
<name>A0PTF1_MYCUA</name>
<dbReference type="EMBL" id="CP000325">
    <property type="protein sequence ID" value="ABL05620.1"/>
    <property type="molecule type" value="Genomic_DNA"/>
</dbReference>
<dbReference type="HOGENOM" id="CLU_140981_0_0_11"/>
<gene>
    <name evidence="1" type="ordered locus">MUL_3456</name>
</gene>
<dbReference type="Proteomes" id="UP000000765">
    <property type="component" value="Chromosome"/>
</dbReference>
<dbReference type="Gene3D" id="3.30.530.20">
    <property type="match status" value="1"/>
</dbReference>
<dbReference type="CDD" id="cd07821">
    <property type="entry name" value="PYR_PYL_RCAR_like"/>
    <property type="match status" value="1"/>
</dbReference>
<dbReference type="InterPro" id="IPR023393">
    <property type="entry name" value="START-like_dom_sf"/>
</dbReference>
<reference evidence="1 2" key="1">
    <citation type="journal article" date="2007" name="Genome Res.">
        <title>Reductive evolution and niche adaptation inferred from the genome of Mycobacterium ulcerans, the causative agent of Buruli ulcer.</title>
        <authorList>
            <person name="Stinear T.P."/>
            <person name="Seemann T."/>
            <person name="Pidot S."/>
            <person name="Frigui W."/>
            <person name="Reysset G."/>
            <person name="Garnier T."/>
            <person name="Meurice G."/>
            <person name="Simon D."/>
            <person name="Bouchier C."/>
            <person name="Ma L."/>
            <person name="Tichit M."/>
            <person name="Porter J.L."/>
            <person name="Ryan J."/>
            <person name="Johnson P.D."/>
            <person name="Davies J.K."/>
            <person name="Jenkin G.A."/>
            <person name="Small P.L."/>
            <person name="Jones L.M."/>
            <person name="Tekaia F."/>
            <person name="Laval F."/>
            <person name="Daffe M."/>
            <person name="Parkhill J."/>
            <person name="Cole S.T."/>
        </authorList>
    </citation>
    <scope>NUCLEOTIDE SEQUENCE [LARGE SCALE GENOMIC DNA]</scope>
    <source>
        <strain evidence="1 2">Agy99</strain>
    </source>
</reference>
<dbReference type="RefSeq" id="WP_011741226.1">
    <property type="nucleotide sequence ID" value="NC_008611.1"/>
</dbReference>
<dbReference type="KEGG" id="mul:MUL_3456"/>
<protein>
    <recommendedName>
        <fullName evidence="3">Cyclase/dehydrase</fullName>
    </recommendedName>
</protein>
<dbReference type="Pfam" id="PF10604">
    <property type="entry name" value="Polyketide_cyc2"/>
    <property type="match status" value="1"/>
</dbReference>
<evidence type="ECO:0000313" key="2">
    <source>
        <dbReference type="Proteomes" id="UP000000765"/>
    </source>
</evidence>
<dbReference type="eggNOG" id="COG3832">
    <property type="taxonomic scope" value="Bacteria"/>
</dbReference>
<evidence type="ECO:0000313" key="1">
    <source>
        <dbReference type="EMBL" id="ABL05620.1"/>
    </source>
</evidence>
<evidence type="ECO:0008006" key="3">
    <source>
        <dbReference type="Google" id="ProtNLM"/>
    </source>
</evidence>
<sequence>MADISRSRTIVAEPQAIWNVLADFGALSTWADGIDHSCVLNEGPDGEPVGTTRRVQVGRNTLVERITAFDPPTSLAYDIEGLPNRLRKVANHWRLRRSGNATIVDLTSTVEVGTSRLAQMAERVALRVLAQQSDAMLAGLASRLEKTHA</sequence>
<dbReference type="AlphaFoldDB" id="A0PTF1"/>
<dbReference type="SUPFAM" id="SSF55961">
    <property type="entry name" value="Bet v1-like"/>
    <property type="match status" value="1"/>
</dbReference>
<proteinExistence type="predicted"/>